<feature type="transmembrane region" description="Helical" evidence="1">
    <location>
        <begin position="47"/>
        <end position="67"/>
    </location>
</feature>
<evidence type="ECO:0000256" key="1">
    <source>
        <dbReference type="SAM" id="Phobius"/>
    </source>
</evidence>
<comment type="caution">
    <text evidence="2">The sequence shown here is derived from an EMBL/GenBank/DDBJ whole genome shotgun (WGS) entry which is preliminary data.</text>
</comment>
<dbReference type="PROSITE" id="PS51257">
    <property type="entry name" value="PROKAR_LIPOPROTEIN"/>
    <property type="match status" value="1"/>
</dbReference>
<reference evidence="2" key="2">
    <citation type="journal article" date="2021" name="PeerJ">
        <title>Extensive microbial diversity within the chicken gut microbiome revealed by metagenomics and culture.</title>
        <authorList>
            <person name="Gilroy R."/>
            <person name="Ravi A."/>
            <person name="Getino M."/>
            <person name="Pursley I."/>
            <person name="Horton D.L."/>
            <person name="Alikhan N.F."/>
            <person name="Baker D."/>
            <person name="Gharbi K."/>
            <person name="Hall N."/>
            <person name="Watson M."/>
            <person name="Adriaenssens E.M."/>
            <person name="Foster-Nyarko E."/>
            <person name="Jarju S."/>
            <person name="Secka A."/>
            <person name="Antonio M."/>
            <person name="Oren A."/>
            <person name="Chaudhuri R.R."/>
            <person name="La Ragione R."/>
            <person name="Hildebrand F."/>
            <person name="Pallen M.J."/>
        </authorList>
    </citation>
    <scope>NUCLEOTIDE SEQUENCE</scope>
    <source>
        <strain evidence="2">18911</strain>
    </source>
</reference>
<feature type="transmembrane region" description="Helical" evidence="1">
    <location>
        <begin position="76"/>
        <end position="96"/>
    </location>
</feature>
<evidence type="ECO:0008006" key="4">
    <source>
        <dbReference type="Google" id="ProtNLM"/>
    </source>
</evidence>
<feature type="transmembrane region" description="Helical" evidence="1">
    <location>
        <begin position="297"/>
        <end position="317"/>
    </location>
</feature>
<reference evidence="2" key="1">
    <citation type="submission" date="2020-10" db="EMBL/GenBank/DDBJ databases">
        <authorList>
            <person name="Gilroy R."/>
        </authorList>
    </citation>
    <scope>NUCLEOTIDE SEQUENCE</scope>
    <source>
        <strain evidence="2">18911</strain>
    </source>
</reference>
<dbReference type="AlphaFoldDB" id="A0A9D1MI44"/>
<proteinExistence type="predicted"/>
<feature type="transmembrane region" description="Helical" evidence="1">
    <location>
        <begin position="185"/>
        <end position="206"/>
    </location>
</feature>
<sequence>MRRIKGKLIIGALFLAACVQMLIKPEPYLTAAESGLNLFLYSVLPTLVPFSFITSFLSYSGGAELLFKALKKPSAILFNGSGAAGYAFSLSLLSGYPVGAKSVTELYNCGCIGREEVSKIAAFTSTTGPLFVLGTVGVKFIGESAAAIILISHIAATVLNGVLFGRGGGAKEITIAADENYFSAFSKAVGATANAALSVAVCMIVFNVGAALMNETGVLNAAGYLLEKAFLPTGGGKAFATGLIEMTMGSKMLSESLPVNSAAPLITALVTFGGGSVHMQSMYFLNDAGMKYSKFFTLKLSQTILAYAISSLIFAFAV</sequence>
<dbReference type="EMBL" id="DVNF01000141">
    <property type="protein sequence ID" value="HIU60686.1"/>
    <property type="molecule type" value="Genomic_DNA"/>
</dbReference>
<keyword evidence="1" id="KW-0472">Membrane</keyword>
<protein>
    <recommendedName>
        <fullName evidence="4">Nucleoside recognition protein</fullName>
    </recommendedName>
</protein>
<accession>A0A9D1MI44</accession>
<keyword evidence="1" id="KW-1133">Transmembrane helix</keyword>
<dbReference type="Proteomes" id="UP000824094">
    <property type="component" value="Unassembled WGS sequence"/>
</dbReference>
<evidence type="ECO:0000313" key="3">
    <source>
        <dbReference type="Proteomes" id="UP000824094"/>
    </source>
</evidence>
<evidence type="ECO:0000313" key="2">
    <source>
        <dbReference type="EMBL" id="HIU60686.1"/>
    </source>
</evidence>
<keyword evidence="1" id="KW-0812">Transmembrane</keyword>
<gene>
    <name evidence="2" type="ORF">IAB05_04785</name>
</gene>
<feature type="transmembrane region" description="Helical" evidence="1">
    <location>
        <begin position="145"/>
        <end position="164"/>
    </location>
</feature>
<name>A0A9D1MI44_9FIRM</name>
<feature type="transmembrane region" description="Helical" evidence="1">
    <location>
        <begin position="262"/>
        <end position="285"/>
    </location>
</feature>
<organism evidence="2 3">
    <name type="scientific">Candidatus Stercoripulliclostridium merdigallinarum</name>
    <dbReference type="NCBI Taxonomy" id="2840951"/>
    <lineage>
        <taxon>Bacteria</taxon>
        <taxon>Bacillati</taxon>
        <taxon>Bacillota</taxon>
        <taxon>Clostridia</taxon>
        <taxon>Eubacteriales</taxon>
        <taxon>Candidatus Stercoripulliclostridium</taxon>
    </lineage>
</organism>